<dbReference type="Proteomes" id="UP000199391">
    <property type="component" value="Unassembled WGS sequence"/>
</dbReference>
<keyword evidence="8 11" id="KW-0808">Transferase</keyword>
<evidence type="ECO:0000256" key="5">
    <source>
        <dbReference type="ARBA" id="ARBA00024929"/>
    </source>
</evidence>
<keyword evidence="8" id="KW-0067">ATP-binding</keyword>
<evidence type="ECO:0000259" key="10">
    <source>
        <dbReference type="Pfam" id="PF12557"/>
    </source>
</evidence>
<comment type="similarity">
    <text evidence="2 8">Belongs to the Cob(I)alamin adenosyltransferase family.</text>
</comment>
<dbReference type="CDD" id="cd00561">
    <property type="entry name" value="CobA_ACA"/>
    <property type="match status" value="1"/>
</dbReference>
<gene>
    <name evidence="11" type="ORF">SAMN05216552_106712</name>
</gene>
<dbReference type="STRING" id="1035707.SAMN05216552_106712"/>
<dbReference type="GO" id="GO:0008817">
    <property type="term" value="F:corrinoid adenosyltransferase activity"/>
    <property type="evidence" value="ECO:0007669"/>
    <property type="project" value="UniProtKB-UniRule"/>
</dbReference>
<keyword evidence="12" id="KW-1185">Reference proteome</keyword>
<dbReference type="EMBL" id="FPBO01000067">
    <property type="protein sequence ID" value="SFV17588.1"/>
    <property type="molecule type" value="Genomic_DNA"/>
</dbReference>
<evidence type="ECO:0000313" key="12">
    <source>
        <dbReference type="Proteomes" id="UP000199391"/>
    </source>
</evidence>
<dbReference type="PANTHER" id="PTHR46638">
    <property type="entry name" value="CORRINOID ADENOSYLTRANSFERASE"/>
    <property type="match status" value="1"/>
</dbReference>
<evidence type="ECO:0000256" key="3">
    <source>
        <dbReference type="ARBA" id="ARBA00012454"/>
    </source>
</evidence>
<dbReference type="InterPro" id="IPR025826">
    <property type="entry name" value="Co_AT_N_dom"/>
</dbReference>
<dbReference type="PANTHER" id="PTHR46638:SF1">
    <property type="entry name" value="CORRINOID ADENOSYLTRANSFERASE"/>
    <property type="match status" value="1"/>
</dbReference>
<evidence type="ECO:0000256" key="2">
    <source>
        <dbReference type="ARBA" id="ARBA00007487"/>
    </source>
</evidence>
<evidence type="ECO:0000256" key="1">
    <source>
        <dbReference type="ARBA" id="ARBA00005121"/>
    </source>
</evidence>
<dbReference type="NCBIfam" id="NF004637">
    <property type="entry name" value="PRK05986.1"/>
    <property type="match status" value="1"/>
</dbReference>
<dbReference type="InterPro" id="IPR027417">
    <property type="entry name" value="P-loop_NTPase"/>
</dbReference>
<keyword evidence="8" id="KW-0547">Nucleotide-binding</keyword>
<accession>A0A1I7M6M9</accession>
<protein>
    <recommendedName>
        <fullName evidence="3 8">Corrinoid adenosyltransferase</fullName>
        <ecNumber evidence="3 8">2.5.1.17</ecNumber>
    </recommendedName>
    <alternativeName>
        <fullName evidence="8">Cob(II)alamin adenosyltransferase</fullName>
    </alternativeName>
    <alternativeName>
        <fullName evidence="8">Cob(II)yrinic acid a,c-diamide adenosyltransferase</fullName>
    </alternativeName>
</protein>
<dbReference type="GO" id="GO:0006779">
    <property type="term" value="P:porphyrin-containing compound biosynthetic process"/>
    <property type="evidence" value="ECO:0007669"/>
    <property type="project" value="UniProtKB-UniRule"/>
</dbReference>
<evidence type="ECO:0000256" key="8">
    <source>
        <dbReference type="PIRNR" id="PIRNR015617"/>
    </source>
</evidence>
<reference evidence="12" key="1">
    <citation type="submission" date="2016-10" db="EMBL/GenBank/DDBJ databases">
        <authorList>
            <person name="Varghese N."/>
            <person name="Submissions S."/>
        </authorList>
    </citation>
    <scope>NUCLEOTIDE SEQUENCE [LARGE SCALE GENOMIC DNA]</scope>
    <source>
        <strain evidence="12">CGMCC 1.11014</strain>
    </source>
</reference>
<dbReference type="EC" id="2.5.1.17" evidence="3 8"/>
<comment type="catalytic activity">
    <reaction evidence="6 8">
        <text>2 cob(II)yrinate a,c diamide + reduced [electron-transfer flavoprotein] + 2 ATP = 2 adenosylcob(III)yrinate a,c-diamide + 2 triphosphate + oxidized [electron-transfer flavoprotein] + 3 H(+)</text>
        <dbReference type="Rhea" id="RHEA:11528"/>
        <dbReference type="Rhea" id="RHEA-COMP:10685"/>
        <dbReference type="Rhea" id="RHEA-COMP:10686"/>
        <dbReference type="ChEBI" id="CHEBI:15378"/>
        <dbReference type="ChEBI" id="CHEBI:18036"/>
        <dbReference type="ChEBI" id="CHEBI:30616"/>
        <dbReference type="ChEBI" id="CHEBI:57692"/>
        <dbReference type="ChEBI" id="CHEBI:58307"/>
        <dbReference type="ChEBI" id="CHEBI:58503"/>
        <dbReference type="ChEBI" id="CHEBI:58537"/>
        <dbReference type="EC" id="2.5.1.17"/>
    </reaction>
</comment>
<feature type="domain" description="Cob(I)alamin adenosyltransferase N-terminal" evidence="10">
    <location>
        <begin position="20"/>
        <end position="41"/>
    </location>
</feature>
<comment type="pathway">
    <text evidence="1 8">Cofactor biosynthesis; adenosylcobalamin biosynthesis; adenosylcobalamin from cob(II)yrinate a,c-diamide: step 2/7.</text>
</comment>
<keyword evidence="4 8" id="KW-0627">Porphyrin biosynthesis</keyword>
<dbReference type="OrthoDB" id="9810309at2"/>
<keyword evidence="8" id="KW-0963">Cytoplasm</keyword>
<sequence>MSDTNQPNQTNQQATDAETAALNERHRVRMERKKAIIDAKIAAADKQIGIIIVNTGNGKGKSSSGFGMAIRAMGHGMKVGVVQFIKGAMATGEEKFLRRFPEEVSFHAMGEGYTWETQNRERDIEKAQLAWEQAKRFLADPGIGLVLLDELNIALKYRYLDVNTVIADLLERPSMQHVVITGRGAPQELIDVADTVTEMGVVKHAFKAGIGAQAGTEW</sequence>
<evidence type="ECO:0000256" key="9">
    <source>
        <dbReference type="SAM" id="MobiDB-lite"/>
    </source>
</evidence>
<evidence type="ECO:0000256" key="4">
    <source>
        <dbReference type="ARBA" id="ARBA00023244"/>
    </source>
</evidence>
<evidence type="ECO:0000313" key="11">
    <source>
        <dbReference type="EMBL" id="SFV17588.1"/>
    </source>
</evidence>
<dbReference type="GO" id="GO:0005737">
    <property type="term" value="C:cytoplasm"/>
    <property type="evidence" value="ECO:0007669"/>
    <property type="project" value="UniProtKB-SubCell"/>
</dbReference>
<comment type="catalytic activity">
    <reaction evidence="7 8">
        <text>2 cob(II)alamin + reduced [electron-transfer flavoprotein] + 2 ATP = 2 adenosylcob(III)alamin + 2 triphosphate + oxidized [electron-transfer flavoprotein] + 3 H(+)</text>
        <dbReference type="Rhea" id="RHEA:28671"/>
        <dbReference type="Rhea" id="RHEA-COMP:10685"/>
        <dbReference type="Rhea" id="RHEA-COMP:10686"/>
        <dbReference type="ChEBI" id="CHEBI:15378"/>
        <dbReference type="ChEBI" id="CHEBI:16304"/>
        <dbReference type="ChEBI" id="CHEBI:18036"/>
        <dbReference type="ChEBI" id="CHEBI:18408"/>
        <dbReference type="ChEBI" id="CHEBI:30616"/>
        <dbReference type="ChEBI" id="CHEBI:57692"/>
        <dbReference type="ChEBI" id="CHEBI:58307"/>
        <dbReference type="EC" id="2.5.1.17"/>
    </reaction>
</comment>
<dbReference type="Gene3D" id="3.40.50.300">
    <property type="entry name" value="P-loop containing nucleotide triphosphate hydrolases"/>
    <property type="match status" value="1"/>
</dbReference>
<dbReference type="AlphaFoldDB" id="A0A1I7M6M9"/>
<evidence type="ECO:0000256" key="6">
    <source>
        <dbReference type="ARBA" id="ARBA00048555"/>
    </source>
</evidence>
<dbReference type="InterPro" id="IPR003724">
    <property type="entry name" value="CblAdoTrfase_CobA"/>
</dbReference>
<dbReference type="Pfam" id="PF02572">
    <property type="entry name" value="CobA_CobO_BtuR"/>
    <property type="match status" value="1"/>
</dbReference>
<proteinExistence type="inferred from homology"/>
<dbReference type="NCBIfam" id="TIGR00708">
    <property type="entry name" value="cobA"/>
    <property type="match status" value="1"/>
</dbReference>
<evidence type="ECO:0000256" key="7">
    <source>
        <dbReference type="ARBA" id="ARBA00048692"/>
    </source>
</evidence>
<dbReference type="Pfam" id="PF12557">
    <property type="entry name" value="Co_AT_N"/>
    <property type="match status" value="1"/>
</dbReference>
<comment type="subcellular location">
    <subcellularLocation>
        <location evidence="8">Cytoplasm</location>
    </subcellularLocation>
</comment>
<dbReference type="RefSeq" id="WP_093561494.1">
    <property type="nucleotide sequence ID" value="NZ_FPBO01000067.1"/>
</dbReference>
<organism evidence="11 12">
    <name type="scientific">Pseudoduganella namucuonensis</name>
    <dbReference type="NCBI Taxonomy" id="1035707"/>
    <lineage>
        <taxon>Bacteria</taxon>
        <taxon>Pseudomonadati</taxon>
        <taxon>Pseudomonadota</taxon>
        <taxon>Betaproteobacteria</taxon>
        <taxon>Burkholderiales</taxon>
        <taxon>Oxalobacteraceae</taxon>
        <taxon>Telluria group</taxon>
        <taxon>Pseudoduganella</taxon>
    </lineage>
</organism>
<feature type="compositionally biased region" description="Low complexity" evidence="9">
    <location>
        <begin position="1"/>
        <end position="15"/>
    </location>
</feature>
<dbReference type="GO" id="GO:0005524">
    <property type="term" value="F:ATP binding"/>
    <property type="evidence" value="ECO:0007669"/>
    <property type="project" value="UniProtKB-UniRule"/>
</dbReference>
<dbReference type="SUPFAM" id="SSF52540">
    <property type="entry name" value="P-loop containing nucleoside triphosphate hydrolases"/>
    <property type="match status" value="1"/>
</dbReference>
<dbReference type="GO" id="GO:0009236">
    <property type="term" value="P:cobalamin biosynthetic process"/>
    <property type="evidence" value="ECO:0007669"/>
    <property type="project" value="UniProtKB-UniRule"/>
</dbReference>
<dbReference type="UniPathway" id="UPA00148">
    <property type="reaction ID" value="UER00233"/>
</dbReference>
<comment type="function">
    <text evidence="5 8">Required for both de novo synthesis of the corrin ring for the assimilation of exogenous corrinoids. Participates in the adenosylation of a variety of incomplete and complete corrinoids.</text>
</comment>
<name>A0A1I7M6M9_9BURK</name>
<feature type="region of interest" description="Disordered" evidence="9">
    <location>
        <begin position="1"/>
        <end position="24"/>
    </location>
</feature>
<dbReference type="PIRSF" id="PIRSF015617">
    <property type="entry name" value="Adensltrnsf_CobA"/>
    <property type="match status" value="1"/>
</dbReference>
<keyword evidence="8" id="KW-0169">Cobalamin biosynthesis</keyword>